<dbReference type="InterPro" id="IPR051122">
    <property type="entry name" value="SDR_DHRS6-like"/>
</dbReference>
<comment type="caution">
    <text evidence="3">The sequence shown here is derived from an EMBL/GenBank/DDBJ whole genome shotgun (WGS) entry which is preliminary data.</text>
</comment>
<dbReference type="Pfam" id="PF13561">
    <property type="entry name" value="adh_short_C2"/>
    <property type="match status" value="1"/>
</dbReference>
<reference evidence="3 4" key="1">
    <citation type="submission" date="2015-09" db="EMBL/GenBank/DDBJ databases">
        <title>Draft genome sequence of Kouleothrix aurantiaca JCM 19913.</title>
        <authorList>
            <person name="Hemp J."/>
        </authorList>
    </citation>
    <scope>NUCLEOTIDE SEQUENCE [LARGE SCALE GENOMIC DNA]</scope>
    <source>
        <strain evidence="3 4">COM-B</strain>
    </source>
</reference>
<protein>
    <submittedName>
        <fullName evidence="3">Short-chain dehydrogenase</fullName>
    </submittedName>
</protein>
<dbReference type="Proteomes" id="UP000050509">
    <property type="component" value="Unassembled WGS sequence"/>
</dbReference>
<dbReference type="GO" id="GO:0016491">
    <property type="term" value="F:oxidoreductase activity"/>
    <property type="evidence" value="ECO:0007669"/>
    <property type="project" value="UniProtKB-KW"/>
</dbReference>
<dbReference type="InterPro" id="IPR002347">
    <property type="entry name" value="SDR_fam"/>
</dbReference>
<sequence length="127" mass="12719">AMSSAGAGSIVNVASISATCGIAKQPLYAPAKGGLLQMTRQLAVEYAARGIRVNAVAPGTIVTPLLGELPANPADSAAAHKWLLAHHPIGRFGQPAEVAAAILFLASDEASFITGANLAVDGGYAAQ</sequence>
<dbReference type="SUPFAM" id="SSF51735">
    <property type="entry name" value="NAD(P)-binding Rossmann-fold domains"/>
    <property type="match status" value="1"/>
</dbReference>
<evidence type="ECO:0000256" key="1">
    <source>
        <dbReference type="ARBA" id="ARBA00006484"/>
    </source>
</evidence>
<dbReference type="Gene3D" id="3.40.50.720">
    <property type="entry name" value="NAD(P)-binding Rossmann-like Domain"/>
    <property type="match status" value="1"/>
</dbReference>
<organism evidence="3 4">
    <name type="scientific">Kouleothrix aurantiaca</name>
    <dbReference type="NCBI Taxonomy" id="186479"/>
    <lineage>
        <taxon>Bacteria</taxon>
        <taxon>Bacillati</taxon>
        <taxon>Chloroflexota</taxon>
        <taxon>Chloroflexia</taxon>
        <taxon>Chloroflexales</taxon>
        <taxon>Roseiflexineae</taxon>
        <taxon>Roseiflexaceae</taxon>
        <taxon>Kouleothrix</taxon>
    </lineage>
</organism>
<evidence type="ECO:0000313" key="4">
    <source>
        <dbReference type="Proteomes" id="UP000050509"/>
    </source>
</evidence>
<comment type="similarity">
    <text evidence="1">Belongs to the short-chain dehydrogenases/reductases (SDR) family.</text>
</comment>
<dbReference type="PANTHER" id="PTHR43477">
    <property type="entry name" value="DIHYDROANTICAPSIN 7-DEHYDROGENASE"/>
    <property type="match status" value="1"/>
</dbReference>
<dbReference type="AlphaFoldDB" id="A0A0P9DN31"/>
<gene>
    <name evidence="3" type="ORF">SE17_20760</name>
</gene>
<dbReference type="InterPro" id="IPR036291">
    <property type="entry name" value="NAD(P)-bd_dom_sf"/>
</dbReference>
<feature type="non-terminal residue" evidence="3">
    <location>
        <position position="1"/>
    </location>
</feature>
<accession>A0A0P9DN31</accession>
<evidence type="ECO:0000256" key="2">
    <source>
        <dbReference type="ARBA" id="ARBA00023002"/>
    </source>
</evidence>
<dbReference type="EMBL" id="LJCR01000884">
    <property type="protein sequence ID" value="KPV51513.1"/>
    <property type="molecule type" value="Genomic_DNA"/>
</dbReference>
<dbReference type="PRINTS" id="PR00080">
    <property type="entry name" value="SDRFAMILY"/>
</dbReference>
<evidence type="ECO:0000313" key="3">
    <source>
        <dbReference type="EMBL" id="KPV51513.1"/>
    </source>
</evidence>
<name>A0A0P9DN31_9CHLR</name>
<proteinExistence type="inferred from homology"/>
<dbReference type="PRINTS" id="PR00081">
    <property type="entry name" value="GDHRDH"/>
</dbReference>
<keyword evidence="2" id="KW-0560">Oxidoreductase</keyword>
<dbReference type="PANTHER" id="PTHR43477:SF1">
    <property type="entry name" value="DIHYDROANTICAPSIN 7-DEHYDROGENASE"/>
    <property type="match status" value="1"/>
</dbReference>
<keyword evidence="4" id="KW-1185">Reference proteome</keyword>